<evidence type="ECO:0000256" key="4">
    <source>
        <dbReference type="ARBA" id="ARBA00011081"/>
    </source>
</evidence>
<evidence type="ECO:0000313" key="15">
    <source>
        <dbReference type="Proteomes" id="UP000018550"/>
    </source>
</evidence>
<dbReference type="UniPathway" id="UPA00064">
    <property type="reaction ID" value="UER00091"/>
</dbReference>
<comment type="subunit">
    <text evidence="5">Homodimer.</text>
</comment>
<name>V5RIW8_SPIAP</name>
<dbReference type="AlphaFoldDB" id="V5RIW8"/>
<protein>
    <recommendedName>
        <fullName evidence="6">1-deoxy-D-xylulose-5-phosphate synthase</fullName>
        <ecNumber evidence="6">2.2.1.7</ecNumber>
    </recommendedName>
</protein>
<dbReference type="GO" id="GO:0009228">
    <property type="term" value="P:thiamine biosynthetic process"/>
    <property type="evidence" value="ECO:0007669"/>
    <property type="project" value="UniProtKB-KW"/>
</dbReference>
<reference evidence="14 15" key="1">
    <citation type="journal article" date="2014" name="Genome Announc.">
        <title>Complete Genome Sequence of Spiroplasma apis B31T (ATCC 33834), a Bacterium Associated with May Disease of Honeybees (Apis mellifera).</title>
        <authorList>
            <person name="Ku C."/>
            <person name="Lo W.S."/>
            <person name="Chen L.L."/>
            <person name="Kuo C.H."/>
        </authorList>
    </citation>
    <scope>NUCLEOTIDE SEQUENCE [LARGE SCALE GENOMIC DNA]</scope>
    <source>
        <strain evidence="14">B31</strain>
    </source>
</reference>
<evidence type="ECO:0000256" key="5">
    <source>
        <dbReference type="ARBA" id="ARBA00011738"/>
    </source>
</evidence>
<comment type="cofactor">
    <cofactor evidence="2">
        <name>thiamine diphosphate</name>
        <dbReference type="ChEBI" id="CHEBI:58937"/>
    </cofactor>
</comment>
<dbReference type="GO" id="GO:0008661">
    <property type="term" value="F:1-deoxy-D-xylulose-5-phosphate synthase activity"/>
    <property type="evidence" value="ECO:0007669"/>
    <property type="project" value="UniProtKB-EC"/>
</dbReference>
<keyword evidence="10" id="KW-0784">Thiamine biosynthesis</keyword>
<dbReference type="SMART" id="SM00861">
    <property type="entry name" value="Transket_pyr"/>
    <property type="match status" value="1"/>
</dbReference>
<dbReference type="SUPFAM" id="SSF52518">
    <property type="entry name" value="Thiamin diphosphate-binding fold (THDP-binding)"/>
    <property type="match status" value="2"/>
</dbReference>
<dbReference type="Gene3D" id="3.40.50.920">
    <property type="match status" value="1"/>
</dbReference>
<evidence type="ECO:0000256" key="12">
    <source>
        <dbReference type="ARBA" id="ARBA00023229"/>
    </source>
</evidence>
<proteinExistence type="inferred from homology"/>
<dbReference type="PATRIC" id="fig|1276258.3.peg.596"/>
<dbReference type="STRING" id="1276258.SAPIS_v1c05880"/>
<dbReference type="EMBL" id="CP006682">
    <property type="protein sequence ID" value="AHB36433.1"/>
    <property type="molecule type" value="Genomic_DNA"/>
</dbReference>
<evidence type="ECO:0000256" key="11">
    <source>
        <dbReference type="ARBA" id="ARBA00023052"/>
    </source>
</evidence>
<evidence type="ECO:0000259" key="13">
    <source>
        <dbReference type="SMART" id="SM00861"/>
    </source>
</evidence>
<dbReference type="GO" id="GO:0016114">
    <property type="term" value="P:terpenoid biosynthetic process"/>
    <property type="evidence" value="ECO:0007669"/>
    <property type="project" value="InterPro"/>
</dbReference>
<keyword evidence="11" id="KW-0786">Thiamine pyrophosphate</keyword>
<dbReference type="KEGG" id="sapi:SAPIS_v1c05880"/>
<dbReference type="CDD" id="cd07033">
    <property type="entry name" value="TPP_PYR_DXS_TK_like"/>
    <property type="match status" value="1"/>
</dbReference>
<evidence type="ECO:0000256" key="7">
    <source>
        <dbReference type="ARBA" id="ARBA00022679"/>
    </source>
</evidence>
<dbReference type="RefSeq" id="WP_023789513.1">
    <property type="nucleotide sequence ID" value="NC_022998.1"/>
</dbReference>
<keyword evidence="9" id="KW-0460">Magnesium</keyword>
<evidence type="ECO:0000313" key="14">
    <source>
        <dbReference type="EMBL" id="AHB36433.1"/>
    </source>
</evidence>
<dbReference type="InterPro" id="IPR029061">
    <property type="entry name" value="THDP-binding"/>
</dbReference>
<sequence>MNWKEINNYNDLSGCESTDTLASLAEEIRNYLINFTNLNGGHIGSNLGVVELTIALLSRYSPEKYIYLFDTGHQSHVYKLLTDRKEKFETINKFNGISNFQEISESDFDYISTGHSGTAIGYAMGYSVGQSEKKVISIVGDAAFYGSYTNAGLLNLIKSENKTITIVNDNNEAIGRNSIKIKNLRSYVEGIGFNYVYCDDGHDFSKLFDAFNECEKYNNHVIIHVITKKGFKYNGEKELTFNHTIEENKNNTFQKKIPELIESCFNKNSYLICPAMINASGFTKLWENYPKNVIDCGINEELTALVASSLANLGKTVFISVYSTFFQRMFDQLTHDIFRNNLNIIFLIDRAGINYTTGISHHGIYDVSLIQNFNDTIIYCPATSSDISNIKNLIVNNKKQLFIRYEKAEVINLNYNENQNDQGWVEVIYNKNNSSTIITYSVILKEFYDIITNNNYPINLINARFINPIDKKILEKHKENKIYVYEQVINKNNLFTNIDLFYKKKDNIYSYALNRNDIHHGSKKDLLSNLKMDPEDIVNIILKNN</sequence>
<gene>
    <name evidence="14" type="primary">dxs</name>
    <name evidence="14" type="ORF">SAPIS_v1c05880</name>
</gene>
<keyword evidence="12" id="KW-0414">Isoprene biosynthesis</keyword>
<evidence type="ECO:0000256" key="3">
    <source>
        <dbReference type="ARBA" id="ARBA00004980"/>
    </source>
</evidence>
<keyword evidence="15" id="KW-1185">Reference proteome</keyword>
<organism evidence="14 15">
    <name type="scientific">Spiroplasma apis B31</name>
    <dbReference type="NCBI Taxonomy" id="1276258"/>
    <lineage>
        <taxon>Bacteria</taxon>
        <taxon>Bacillati</taxon>
        <taxon>Mycoplasmatota</taxon>
        <taxon>Mollicutes</taxon>
        <taxon>Entomoplasmatales</taxon>
        <taxon>Spiroplasmataceae</taxon>
        <taxon>Spiroplasma</taxon>
    </lineage>
</organism>
<keyword evidence="8" id="KW-0479">Metal-binding</keyword>
<dbReference type="InterPro" id="IPR005475">
    <property type="entry name" value="Transketolase-like_Pyr-bd"/>
</dbReference>
<evidence type="ECO:0000256" key="10">
    <source>
        <dbReference type="ARBA" id="ARBA00022977"/>
    </source>
</evidence>
<comment type="similarity">
    <text evidence="4">Belongs to the transketolase family. DXPS subfamily.</text>
</comment>
<dbReference type="InterPro" id="IPR009014">
    <property type="entry name" value="Transketo_C/PFOR_II"/>
</dbReference>
<dbReference type="Pfam" id="PF02779">
    <property type="entry name" value="Transket_pyr"/>
    <property type="match status" value="1"/>
</dbReference>
<dbReference type="HOGENOM" id="CLU_009227_1_4_14"/>
<evidence type="ECO:0000256" key="1">
    <source>
        <dbReference type="ARBA" id="ARBA00001946"/>
    </source>
</evidence>
<dbReference type="PANTHER" id="PTHR43322">
    <property type="entry name" value="1-D-DEOXYXYLULOSE 5-PHOSPHATE SYNTHASE-RELATED"/>
    <property type="match status" value="1"/>
</dbReference>
<feature type="domain" description="Transketolase-like pyrimidine-binding" evidence="13">
    <location>
        <begin position="251"/>
        <end position="413"/>
    </location>
</feature>
<dbReference type="SUPFAM" id="SSF52922">
    <property type="entry name" value="TK C-terminal domain-like"/>
    <property type="match status" value="1"/>
</dbReference>
<dbReference type="GO" id="GO:0046872">
    <property type="term" value="F:metal ion binding"/>
    <property type="evidence" value="ECO:0007669"/>
    <property type="project" value="UniProtKB-KW"/>
</dbReference>
<evidence type="ECO:0000256" key="9">
    <source>
        <dbReference type="ARBA" id="ARBA00022842"/>
    </source>
</evidence>
<dbReference type="InterPro" id="IPR005477">
    <property type="entry name" value="Dxylulose-5-P_synthase"/>
</dbReference>
<accession>V5RIW8</accession>
<evidence type="ECO:0000256" key="2">
    <source>
        <dbReference type="ARBA" id="ARBA00001964"/>
    </source>
</evidence>
<dbReference type="eggNOG" id="COG1154">
    <property type="taxonomic scope" value="Bacteria"/>
</dbReference>
<dbReference type="EC" id="2.2.1.7" evidence="6"/>
<dbReference type="GO" id="GO:0005829">
    <property type="term" value="C:cytosol"/>
    <property type="evidence" value="ECO:0007669"/>
    <property type="project" value="TreeGrafter"/>
</dbReference>
<dbReference type="InterPro" id="IPR049557">
    <property type="entry name" value="Transketolase_CS"/>
</dbReference>
<evidence type="ECO:0000256" key="6">
    <source>
        <dbReference type="ARBA" id="ARBA00013150"/>
    </source>
</evidence>
<dbReference type="Gene3D" id="3.40.50.970">
    <property type="match status" value="2"/>
</dbReference>
<dbReference type="Pfam" id="PF13292">
    <property type="entry name" value="DXP_synthase_N"/>
    <property type="match status" value="1"/>
</dbReference>
<comment type="cofactor">
    <cofactor evidence="1">
        <name>Mg(2+)</name>
        <dbReference type="ChEBI" id="CHEBI:18420"/>
    </cofactor>
</comment>
<dbReference type="Proteomes" id="UP000018550">
    <property type="component" value="Chromosome"/>
</dbReference>
<dbReference type="PROSITE" id="PS00801">
    <property type="entry name" value="TRANSKETOLASE_1"/>
    <property type="match status" value="1"/>
</dbReference>
<dbReference type="PANTHER" id="PTHR43322:SF5">
    <property type="entry name" value="1-DEOXY-D-XYLULOSE-5-PHOSPHATE SYNTHASE, CHLOROPLASTIC"/>
    <property type="match status" value="1"/>
</dbReference>
<comment type="pathway">
    <text evidence="3">Metabolic intermediate biosynthesis; 1-deoxy-D-xylulose 5-phosphate biosynthesis; 1-deoxy-D-xylulose 5-phosphate from D-glyceraldehyde 3-phosphate and pyruvate: step 1/1.</text>
</comment>
<dbReference type="GO" id="GO:0019288">
    <property type="term" value="P:isopentenyl diphosphate biosynthetic process, methylerythritol 4-phosphate pathway"/>
    <property type="evidence" value="ECO:0007669"/>
    <property type="project" value="TreeGrafter"/>
</dbReference>
<keyword evidence="7" id="KW-0808">Transferase</keyword>
<evidence type="ECO:0000256" key="8">
    <source>
        <dbReference type="ARBA" id="ARBA00022723"/>
    </source>
</evidence>